<protein>
    <submittedName>
        <fullName evidence="1">Uncharacterized protein</fullName>
    </submittedName>
</protein>
<dbReference type="RefSeq" id="WP_090827308.1">
    <property type="nucleotide sequence ID" value="NZ_FOBH01000002.1"/>
</dbReference>
<proteinExistence type="predicted"/>
<dbReference type="EMBL" id="FOBH01000002">
    <property type="protein sequence ID" value="SEK64327.1"/>
    <property type="molecule type" value="Genomic_DNA"/>
</dbReference>
<dbReference type="OrthoDB" id="8565266at2"/>
<sequence>MAFTYQSVIDVARMPLNDEDKARYSNAALLIYANHGMLQILKRRPDLFVGRFGSLPTGEAAPADAFPLPACYVQTLADYVTARAEMADDEHVNSGRAATFAQLFEAEAQP</sequence>
<dbReference type="Proteomes" id="UP000198620">
    <property type="component" value="Unassembled WGS sequence"/>
</dbReference>
<name>A0A1H7IRI8_9PROT</name>
<organism evidence="1 2">
    <name type="scientific">Nitrosovibrio tenuis</name>
    <dbReference type="NCBI Taxonomy" id="1233"/>
    <lineage>
        <taxon>Bacteria</taxon>
        <taxon>Pseudomonadati</taxon>
        <taxon>Pseudomonadota</taxon>
        <taxon>Betaproteobacteria</taxon>
        <taxon>Nitrosomonadales</taxon>
        <taxon>Nitrosomonadaceae</taxon>
        <taxon>Nitrosovibrio</taxon>
    </lineage>
</organism>
<keyword evidence="2" id="KW-1185">Reference proteome</keyword>
<gene>
    <name evidence="1" type="ORF">SAMN05216387_102253</name>
</gene>
<evidence type="ECO:0000313" key="1">
    <source>
        <dbReference type="EMBL" id="SEK64327.1"/>
    </source>
</evidence>
<accession>A0A1H7IRI8</accession>
<reference evidence="1 2" key="1">
    <citation type="submission" date="2016-10" db="EMBL/GenBank/DDBJ databases">
        <authorList>
            <person name="de Groot N.N."/>
        </authorList>
    </citation>
    <scope>NUCLEOTIDE SEQUENCE [LARGE SCALE GENOMIC DNA]</scope>
    <source>
        <strain evidence="1 2">Nv1</strain>
    </source>
</reference>
<dbReference type="STRING" id="1233.SAMN05216387_102253"/>
<evidence type="ECO:0000313" key="2">
    <source>
        <dbReference type="Proteomes" id="UP000198620"/>
    </source>
</evidence>
<dbReference type="AlphaFoldDB" id="A0A1H7IRI8"/>